<dbReference type="AlphaFoldDB" id="A0A9X1TIQ4"/>
<protein>
    <submittedName>
        <fullName evidence="1">MarR family transcriptional regulator</fullName>
    </submittedName>
</protein>
<proteinExistence type="predicted"/>
<sequence length="81" mass="9034">MSDGNPLLDTEAVAAKIGVTSETVRMYLKRTRKRIADGLTVRPQDLPLPDEQFNRSPAWLQSTIDAWIANRPGRGRRPSSS</sequence>
<comment type="caution">
    <text evidence="1">The sequence shown here is derived from an EMBL/GenBank/DDBJ whole genome shotgun (WGS) entry which is preliminary data.</text>
</comment>
<gene>
    <name evidence="1" type="ORF">L0P92_02785</name>
</gene>
<dbReference type="EMBL" id="JAKEIP010000005">
    <property type="protein sequence ID" value="MCF1592497.1"/>
    <property type="molecule type" value="Genomic_DNA"/>
</dbReference>
<name>A0A9X1TIQ4_STRM4</name>
<reference evidence="1" key="1">
    <citation type="submission" date="2022-01" db="EMBL/GenBank/DDBJ databases">
        <title>Draft Genome Sequences of Seven Type Strains of the Genus Streptomyces.</title>
        <authorList>
            <person name="Aziz S."/>
            <person name="Coretto E."/>
            <person name="Chronakova A."/>
            <person name="Sproer C."/>
            <person name="Huber K."/>
            <person name="Nouioui I."/>
            <person name="Gross H."/>
        </authorList>
    </citation>
    <scope>NUCLEOTIDE SEQUENCE</scope>
    <source>
        <strain evidence="1">DSM 103493</strain>
    </source>
</reference>
<keyword evidence="2" id="KW-1185">Reference proteome</keyword>
<dbReference type="RefSeq" id="WP_176188268.1">
    <property type="nucleotide sequence ID" value="NZ_JAKEIP010000005.1"/>
</dbReference>
<evidence type="ECO:0000313" key="1">
    <source>
        <dbReference type="EMBL" id="MCF1592497.1"/>
    </source>
</evidence>
<dbReference type="Proteomes" id="UP001139384">
    <property type="component" value="Unassembled WGS sequence"/>
</dbReference>
<evidence type="ECO:0000313" key="2">
    <source>
        <dbReference type="Proteomes" id="UP001139384"/>
    </source>
</evidence>
<organism evidence="1 2">
    <name type="scientific">Streptomyces muensis</name>
    <dbReference type="NCBI Taxonomy" id="1077944"/>
    <lineage>
        <taxon>Bacteria</taxon>
        <taxon>Bacillati</taxon>
        <taxon>Actinomycetota</taxon>
        <taxon>Actinomycetes</taxon>
        <taxon>Kitasatosporales</taxon>
        <taxon>Streptomycetaceae</taxon>
        <taxon>Streptomyces</taxon>
    </lineage>
</organism>
<accession>A0A9X1TIQ4</accession>